<name>C4J3J3_MAIZE</name>
<evidence type="ECO:0000256" key="2">
    <source>
        <dbReference type="SAM" id="Phobius"/>
    </source>
</evidence>
<keyword evidence="2" id="KW-0472">Membrane</keyword>
<accession>C4J3J3</accession>
<keyword evidence="2" id="KW-0812">Transmembrane</keyword>
<dbReference type="EMBL" id="BT085390">
    <property type="protein sequence ID" value="ACR35743.1"/>
    <property type="molecule type" value="mRNA"/>
</dbReference>
<reference evidence="3" key="1">
    <citation type="journal article" date="2009" name="PLoS Genet.">
        <title>Sequencing, mapping, and analysis of 27,455 maize full-length cDNAs.</title>
        <authorList>
            <person name="Soderlund C."/>
            <person name="Descour A."/>
            <person name="Kudrna D."/>
            <person name="Bomhoff M."/>
            <person name="Boyd L."/>
            <person name="Currie J."/>
            <person name="Angelova A."/>
            <person name="Collura K."/>
            <person name="Wissotski M."/>
            <person name="Ashley E."/>
            <person name="Morrow D."/>
            <person name="Fernandes J."/>
            <person name="Walbot V."/>
            <person name="Yu Y."/>
        </authorList>
    </citation>
    <scope>NUCLEOTIDE SEQUENCE</scope>
    <source>
        <strain evidence="3">B73</strain>
    </source>
</reference>
<feature type="transmembrane region" description="Helical" evidence="2">
    <location>
        <begin position="82"/>
        <end position="100"/>
    </location>
</feature>
<evidence type="ECO:0000313" key="3">
    <source>
        <dbReference type="EMBL" id="ACR35743.1"/>
    </source>
</evidence>
<keyword evidence="2" id="KW-1133">Transmembrane helix</keyword>
<proteinExistence type="evidence at transcript level"/>
<feature type="compositionally biased region" description="Basic residues" evidence="1">
    <location>
        <begin position="44"/>
        <end position="61"/>
    </location>
</feature>
<organism evidence="3">
    <name type="scientific">Zea mays</name>
    <name type="common">Maize</name>
    <dbReference type="NCBI Taxonomy" id="4577"/>
    <lineage>
        <taxon>Eukaryota</taxon>
        <taxon>Viridiplantae</taxon>
        <taxon>Streptophyta</taxon>
        <taxon>Embryophyta</taxon>
        <taxon>Tracheophyta</taxon>
        <taxon>Spermatophyta</taxon>
        <taxon>Magnoliopsida</taxon>
        <taxon>Liliopsida</taxon>
        <taxon>Poales</taxon>
        <taxon>Poaceae</taxon>
        <taxon>PACMAD clade</taxon>
        <taxon>Panicoideae</taxon>
        <taxon>Andropogonodae</taxon>
        <taxon>Andropogoneae</taxon>
        <taxon>Tripsacinae</taxon>
        <taxon>Zea</taxon>
    </lineage>
</organism>
<dbReference type="AlphaFoldDB" id="C4J3J3"/>
<sequence length="117" mass="13912">MVLGRPPARSCRGGNLARRRRHRRLLQQHPQALAVVSLLHRPSRRRCRAGRRRRPPALRHSRPSESPMLERRSRHRCRLPNSTGRLLLFVLIISRVMFLSRKTSSFRKRKLSRNRRS</sequence>
<evidence type="ECO:0000256" key="1">
    <source>
        <dbReference type="SAM" id="MobiDB-lite"/>
    </source>
</evidence>
<protein>
    <submittedName>
        <fullName evidence="3">Uncharacterized protein</fullName>
    </submittedName>
</protein>
<feature type="region of interest" description="Disordered" evidence="1">
    <location>
        <begin position="44"/>
        <end position="76"/>
    </location>
</feature>